<evidence type="ECO:0000313" key="1">
    <source>
        <dbReference type="EMBL" id="MDR4308495.1"/>
    </source>
</evidence>
<reference evidence="1" key="1">
    <citation type="submission" date="2020-10" db="EMBL/GenBank/DDBJ databases">
        <authorList>
            <person name="Abbas A."/>
            <person name="Razzaq R."/>
            <person name="Waqas M."/>
            <person name="Abbas N."/>
            <person name="Nielsen T.K."/>
            <person name="Hansen L.H."/>
            <person name="Hussain S."/>
            <person name="Shahid M."/>
        </authorList>
    </citation>
    <scope>NUCLEOTIDE SEQUENCE</scope>
    <source>
        <strain evidence="1">S14</strain>
    </source>
</reference>
<dbReference type="EMBL" id="JADBEO010000054">
    <property type="protein sequence ID" value="MDR4308495.1"/>
    <property type="molecule type" value="Genomic_DNA"/>
</dbReference>
<gene>
    <name evidence="1" type="ORF">IHQ68_17895</name>
</gene>
<accession>A0ABU1DKT8</accession>
<evidence type="ECO:0008006" key="3">
    <source>
        <dbReference type="Google" id="ProtNLM"/>
    </source>
</evidence>
<sequence length="115" mass="12210">MGADFIEKATPTFKKSWDRARVALATADLFTREPTCAARTAAAEIIGNARLRAGEQLTVEREGEGLVALRGNSEVARFTKPAPELVKAVRDSCGVAKGVVDQVHDLAGVAEISLC</sequence>
<name>A0ABU1DKT8_9HYPH</name>
<keyword evidence="2" id="KW-1185">Reference proteome</keyword>
<proteinExistence type="predicted"/>
<evidence type="ECO:0000313" key="2">
    <source>
        <dbReference type="Proteomes" id="UP001181622"/>
    </source>
</evidence>
<protein>
    <recommendedName>
        <fullName evidence="3">BON domain</fullName>
    </recommendedName>
</protein>
<dbReference type="RefSeq" id="WP_309394290.1">
    <property type="nucleotide sequence ID" value="NZ_JADBEO010000054.1"/>
</dbReference>
<dbReference type="Proteomes" id="UP001181622">
    <property type="component" value="Unassembled WGS sequence"/>
</dbReference>
<comment type="caution">
    <text evidence="1">The sequence shown here is derived from an EMBL/GenBank/DDBJ whole genome shotgun (WGS) entry which is preliminary data.</text>
</comment>
<organism evidence="1 2">
    <name type="scientific">Chelatococcus sambhunathii</name>
    <dbReference type="NCBI Taxonomy" id="363953"/>
    <lineage>
        <taxon>Bacteria</taxon>
        <taxon>Pseudomonadati</taxon>
        <taxon>Pseudomonadota</taxon>
        <taxon>Alphaproteobacteria</taxon>
        <taxon>Hyphomicrobiales</taxon>
        <taxon>Chelatococcaceae</taxon>
        <taxon>Chelatococcus</taxon>
    </lineage>
</organism>